<keyword evidence="2" id="KW-0808">Transferase</keyword>
<keyword evidence="5" id="KW-0255">Endonuclease</keyword>
<dbReference type="InterPro" id="IPR041373">
    <property type="entry name" value="RT_RNaseH"/>
</dbReference>
<evidence type="ECO:0000256" key="4">
    <source>
        <dbReference type="ARBA" id="ARBA00022722"/>
    </source>
</evidence>
<keyword evidence="4" id="KW-0540">Nuclease</keyword>
<dbReference type="PANTHER" id="PTHR37984">
    <property type="entry name" value="PROTEIN CBG26694"/>
    <property type="match status" value="1"/>
</dbReference>
<dbReference type="Pfam" id="PF17917">
    <property type="entry name" value="RT_RNaseH"/>
    <property type="match status" value="1"/>
</dbReference>
<evidence type="ECO:0000313" key="9">
    <source>
        <dbReference type="EMBL" id="KAK9736990.1"/>
    </source>
</evidence>
<evidence type="ECO:0000256" key="7">
    <source>
        <dbReference type="ARBA" id="ARBA00022918"/>
    </source>
</evidence>
<evidence type="ECO:0000256" key="3">
    <source>
        <dbReference type="ARBA" id="ARBA00022695"/>
    </source>
</evidence>
<dbReference type="InterPro" id="IPR001584">
    <property type="entry name" value="Integrase_cat-core"/>
</dbReference>
<evidence type="ECO:0000256" key="5">
    <source>
        <dbReference type="ARBA" id="ARBA00022759"/>
    </source>
</evidence>
<evidence type="ECO:0000256" key="1">
    <source>
        <dbReference type="ARBA" id="ARBA00012493"/>
    </source>
</evidence>
<accession>A0AAW1LTF7</accession>
<dbReference type="EMBL" id="JASPKY010000106">
    <property type="protein sequence ID" value="KAK9736990.1"/>
    <property type="molecule type" value="Genomic_DNA"/>
</dbReference>
<keyword evidence="6" id="KW-0378">Hydrolase</keyword>
<keyword evidence="10" id="KW-1185">Reference proteome</keyword>
<dbReference type="GO" id="GO:0003964">
    <property type="term" value="F:RNA-directed DNA polymerase activity"/>
    <property type="evidence" value="ECO:0007669"/>
    <property type="project" value="UniProtKB-KW"/>
</dbReference>
<dbReference type="InterPro" id="IPR012337">
    <property type="entry name" value="RNaseH-like_sf"/>
</dbReference>
<evidence type="ECO:0000259" key="8">
    <source>
        <dbReference type="PROSITE" id="PS50994"/>
    </source>
</evidence>
<gene>
    <name evidence="9" type="ORF">QE152_g11082</name>
</gene>
<dbReference type="EC" id="2.7.7.49" evidence="1"/>
<dbReference type="InterPro" id="IPR041588">
    <property type="entry name" value="Integrase_H2C2"/>
</dbReference>
<dbReference type="Gene3D" id="3.30.420.10">
    <property type="entry name" value="Ribonuclease H-like superfamily/Ribonuclease H"/>
    <property type="match status" value="1"/>
</dbReference>
<dbReference type="Gene3D" id="1.10.340.70">
    <property type="match status" value="1"/>
</dbReference>
<dbReference type="PANTHER" id="PTHR37984:SF5">
    <property type="entry name" value="PROTEIN NYNRIN-LIKE"/>
    <property type="match status" value="1"/>
</dbReference>
<sequence>MEKLRVYLIGRPFTIVTDCSALPSTFSKKHMVSRVARWWLRSLEFSFEIRHRPGTQMCHVDALSRNPAGEPEETECAAGLLVLANSFEERDWLCILQKQDSKIRDIVEILNKETKNTEEEKRVDREYEIRDGRLFKKDMDNVLWVVPKRARWQITKKWHDDIGHPALGKTLAKIKENFWWPRMRNYVKGYIGTCIECLYNKVPGGMRQNKLHSIDKIGIPFHTFHLDHLAPFVPSAMHLLLIVDWFTKVTMLKPVSNTTSIVTAKALEEIINLMGAPFSVITDRGTSFTGSAFKPFHCATF</sequence>
<dbReference type="GO" id="GO:0015074">
    <property type="term" value="P:DNA integration"/>
    <property type="evidence" value="ECO:0007669"/>
    <property type="project" value="InterPro"/>
</dbReference>
<feature type="domain" description="Integrase catalytic" evidence="8">
    <location>
        <begin position="216"/>
        <end position="301"/>
    </location>
</feature>
<dbReference type="Proteomes" id="UP001458880">
    <property type="component" value="Unassembled WGS sequence"/>
</dbReference>
<dbReference type="Pfam" id="PF17921">
    <property type="entry name" value="Integrase_H2C2"/>
    <property type="match status" value="1"/>
</dbReference>
<dbReference type="FunFam" id="1.10.340.70:FF:000001">
    <property type="entry name" value="Retrovirus-related Pol polyprotein from transposon gypsy-like Protein"/>
    <property type="match status" value="1"/>
</dbReference>
<reference evidence="9 10" key="1">
    <citation type="journal article" date="2024" name="BMC Genomics">
        <title>De novo assembly and annotation of Popillia japonica's genome with initial clues to its potential as an invasive pest.</title>
        <authorList>
            <person name="Cucini C."/>
            <person name="Boschi S."/>
            <person name="Funari R."/>
            <person name="Cardaioli E."/>
            <person name="Iannotti N."/>
            <person name="Marturano G."/>
            <person name="Paoli F."/>
            <person name="Bruttini M."/>
            <person name="Carapelli A."/>
            <person name="Frati F."/>
            <person name="Nardi F."/>
        </authorList>
    </citation>
    <scope>NUCLEOTIDE SEQUENCE [LARGE SCALE GENOMIC DNA]</scope>
    <source>
        <strain evidence="9">DMR45628</strain>
    </source>
</reference>
<dbReference type="GO" id="GO:0003676">
    <property type="term" value="F:nucleic acid binding"/>
    <property type="evidence" value="ECO:0007669"/>
    <property type="project" value="InterPro"/>
</dbReference>
<dbReference type="InterPro" id="IPR050951">
    <property type="entry name" value="Retrovirus_Pol_polyprotein"/>
</dbReference>
<organism evidence="9 10">
    <name type="scientific">Popillia japonica</name>
    <name type="common">Japanese beetle</name>
    <dbReference type="NCBI Taxonomy" id="7064"/>
    <lineage>
        <taxon>Eukaryota</taxon>
        <taxon>Metazoa</taxon>
        <taxon>Ecdysozoa</taxon>
        <taxon>Arthropoda</taxon>
        <taxon>Hexapoda</taxon>
        <taxon>Insecta</taxon>
        <taxon>Pterygota</taxon>
        <taxon>Neoptera</taxon>
        <taxon>Endopterygota</taxon>
        <taxon>Coleoptera</taxon>
        <taxon>Polyphaga</taxon>
        <taxon>Scarabaeiformia</taxon>
        <taxon>Scarabaeidae</taxon>
        <taxon>Rutelinae</taxon>
        <taxon>Popillia</taxon>
    </lineage>
</organism>
<comment type="caution">
    <text evidence="9">The sequence shown here is derived from an EMBL/GenBank/DDBJ whole genome shotgun (WGS) entry which is preliminary data.</text>
</comment>
<name>A0AAW1LTF7_POPJA</name>
<dbReference type="AlphaFoldDB" id="A0AAW1LTF7"/>
<dbReference type="PROSITE" id="PS50994">
    <property type="entry name" value="INTEGRASE"/>
    <property type="match status" value="1"/>
</dbReference>
<keyword evidence="7" id="KW-0695">RNA-directed DNA polymerase</keyword>
<dbReference type="GO" id="GO:0004519">
    <property type="term" value="F:endonuclease activity"/>
    <property type="evidence" value="ECO:0007669"/>
    <property type="project" value="UniProtKB-KW"/>
</dbReference>
<dbReference type="SUPFAM" id="SSF53098">
    <property type="entry name" value="Ribonuclease H-like"/>
    <property type="match status" value="1"/>
</dbReference>
<evidence type="ECO:0000313" key="10">
    <source>
        <dbReference type="Proteomes" id="UP001458880"/>
    </source>
</evidence>
<evidence type="ECO:0000256" key="6">
    <source>
        <dbReference type="ARBA" id="ARBA00022801"/>
    </source>
</evidence>
<keyword evidence="3" id="KW-0548">Nucleotidyltransferase</keyword>
<dbReference type="InterPro" id="IPR036397">
    <property type="entry name" value="RNaseH_sf"/>
</dbReference>
<dbReference type="GO" id="GO:0016787">
    <property type="term" value="F:hydrolase activity"/>
    <property type="evidence" value="ECO:0007669"/>
    <property type="project" value="UniProtKB-KW"/>
</dbReference>
<proteinExistence type="predicted"/>
<evidence type="ECO:0000256" key="2">
    <source>
        <dbReference type="ARBA" id="ARBA00022679"/>
    </source>
</evidence>
<protein>
    <recommendedName>
        <fullName evidence="1">RNA-directed DNA polymerase</fullName>
        <ecNumber evidence="1">2.7.7.49</ecNumber>
    </recommendedName>
</protein>